<evidence type="ECO:0000256" key="1">
    <source>
        <dbReference type="SAM" id="MobiDB-lite"/>
    </source>
</evidence>
<gene>
    <name evidence="2" type="ORF">RM425_09205</name>
</gene>
<dbReference type="EMBL" id="JAVREI010000004">
    <property type="protein sequence ID" value="MDT0276075.1"/>
    <property type="molecule type" value="Genomic_DNA"/>
</dbReference>
<reference evidence="3" key="1">
    <citation type="submission" date="2023-07" db="EMBL/GenBank/DDBJ databases">
        <title>30 novel species of actinomycetes from the DSMZ collection.</title>
        <authorList>
            <person name="Nouioui I."/>
        </authorList>
    </citation>
    <scope>NUCLEOTIDE SEQUENCE [LARGE SCALE GENOMIC DNA]</scope>
    <source>
        <strain evidence="3">DSM 46792</strain>
    </source>
</reference>
<keyword evidence="3" id="KW-1185">Reference proteome</keyword>
<accession>A0ABU2K7B8</accession>
<evidence type="ECO:0000313" key="3">
    <source>
        <dbReference type="Proteomes" id="UP001183222"/>
    </source>
</evidence>
<evidence type="ECO:0000313" key="2">
    <source>
        <dbReference type="EMBL" id="MDT0276075.1"/>
    </source>
</evidence>
<feature type="region of interest" description="Disordered" evidence="1">
    <location>
        <begin position="1"/>
        <end position="37"/>
    </location>
</feature>
<dbReference type="Proteomes" id="UP001183222">
    <property type="component" value="Unassembled WGS sequence"/>
</dbReference>
<proteinExistence type="predicted"/>
<name>A0ABU2K7B8_9ACTN</name>
<feature type="compositionally biased region" description="Acidic residues" evidence="1">
    <location>
        <begin position="23"/>
        <end position="36"/>
    </location>
</feature>
<evidence type="ECO:0008006" key="4">
    <source>
        <dbReference type="Google" id="ProtNLM"/>
    </source>
</evidence>
<protein>
    <recommendedName>
        <fullName evidence="4">PD-(D/E)XK nuclease superfamily protein</fullName>
    </recommendedName>
</protein>
<organism evidence="2 3">
    <name type="scientific">Blastococcus goldschmidtiae</name>
    <dbReference type="NCBI Taxonomy" id="3075546"/>
    <lineage>
        <taxon>Bacteria</taxon>
        <taxon>Bacillati</taxon>
        <taxon>Actinomycetota</taxon>
        <taxon>Actinomycetes</taxon>
        <taxon>Geodermatophilales</taxon>
        <taxon>Geodermatophilaceae</taxon>
        <taxon>Blastococcus</taxon>
    </lineage>
</organism>
<dbReference type="RefSeq" id="WP_311344897.1">
    <property type="nucleotide sequence ID" value="NZ_JAVREI010000004.1"/>
</dbReference>
<comment type="caution">
    <text evidence="2">The sequence shown here is derived from an EMBL/GenBank/DDBJ whole genome shotgun (WGS) entry which is preliminary data.</text>
</comment>
<sequence>MTSVESPSGGGGGEAVDHTSDDSPVDEPDGLGDGDDLGSGFLTDFSRRAALTAALPFVATYFVRSDQLQLRSTAVLGNRAWETPSRYEPPRDAVLAALRLRTALTAGQRLVEALQAALRSANFRFERVTDEHIGHLHGRLDIPRYLQQRGRRTVPRRYPVVDVQRSSATPENILAAFAAHWHLTELDACLLALDGLHRTPELHLAEQVRADLVRLHSHPTLRGASEDAVQVARRETVGQLLDTVEARLRAGHVNRPGGYEQVAAWVHSALSGSADISAGEVSGAFYGPQFDDKLFELWCLAQLAEALTALLGPARLTAPHLLNRDSKSPLFTWDAGADVIELYFQPALSELVGAPNRWRYQPGDRPLRGFPDLAARCRHVDGTSEVVLIDAKLRRRRSARGQELYKLLGYLANAGRPIHLGGLIFHAPTGFHAIESDRRWTVDRAAGDEPGIIEMVAVDPGDPVGSADAFAILGRLVLSGTGVPAEQIDAAINAGMNDPDATEEEQEGTRAQALAVAQLEARASQLSADVLTTTGQNLHALLEDTWLRVGPDAQRMITTAVHFGVTAPEGADLSGPVLGLCAPLERLLRERVALPALANALTQPGCNPERWTLGSMILRLREAVTGPSWRAPRELRRHLAAAGVDLDSLSNLLTDLDQLRERHRNTAAHRGLVERAQWSEVYRVVLRADSALLPRLVKLLTLDEPSSESDS</sequence>